<evidence type="ECO:0000313" key="1">
    <source>
        <dbReference type="EMBL" id="KAK8961076.1"/>
    </source>
</evidence>
<protein>
    <recommendedName>
        <fullName evidence="3">COX assembly mitochondrial protein</fullName>
    </recommendedName>
</protein>
<evidence type="ECO:0008006" key="3">
    <source>
        <dbReference type="Google" id="ProtNLM"/>
    </source>
</evidence>
<gene>
    <name evidence="1" type="ORF">KSP40_PGU014789</name>
</gene>
<keyword evidence="2" id="KW-1185">Reference proteome</keyword>
<organism evidence="1 2">
    <name type="scientific">Platanthera guangdongensis</name>
    <dbReference type="NCBI Taxonomy" id="2320717"/>
    <lineage>
        <taxon>Eukaryota</taxon>
        <taxon>Viridiplantae</taxon>
        <taxon>Streptophyta</taxon>
        <taxon>Embryophyta</taxon>
        <taxon>Tracheophyta</taxon>
        <taxon>Spermatophyta</taxon>
        <taxon>Magnoliopsida</taxon>
        <taxon>Liliopsida</taxon>
        <taxon>Asparagales</taxon>
        <taxon>Orchidaceae</taxon>
        <taxon>Orchidoideae</taxon>
        <taxon>Orchideae</taxon>
        <taxon>Orchidinae</taxon>
        <taxon>Platanthera</taxon>
    </lineage>
</organism>
<comment type="caution">
    <text evidence="1">The sequence shown here is derived from an EMBL/GenBank/DDBJ whole genome shotgun (WGS) entry which is preliminary data.</text>
</comment>
<evidence type="ECO:0000313" key="2">
    <source>
        <dbReference type="Proteomes" id="UP001412067"/>
    </source>
</evidence>
<name>A0ABR2MAZ4_9ASPA</name>
<dbReference type="Proteomes" id="UP001412067">
    <property type="component" value="Unassembled WGS sequence"/>
</dbReference>
<dbReference type="EMBL" id="JBBWWR010000010">
    <property type="protein sequence ID" value="KAK8961076.1"/>
    <property type="molecule type" value="Genomic_DNA"/>
</dbReference>
<sequence>MNGRVGSEKAGSPASARCDTLHRALSECHGRFRDDLQRSIACRHLNRSLAECLVSALCPEEAEAVRSLCSSAGTSLKRSQCRDSQLALSVCLASHQEAD</sequence>
<accession>A0ABR2MAZ4</accession>
<proteinExistence type="predicted"/>
<reference evidence="1 2" key="1">
    <citation type="journal article" date="2022" name="Nat. Plants">
        <title>Genomes of leafy and leafless Platanthera orchids illuminate the evolution of mycoheterotrophy.</title>
        <authorList>
            <person name="Li M.H."/>
            <person name="Liu K.W."/>
            <person name="Li Z."/>
            <person name="Lu H.C."/>
            <person name="Ye Q.L."/>
            <person name="Zhang D."/>
            <person name="Wang J.Y."/>
            <person name="Li Y.F."/>
            <person name="Zhong Z.M."/>
            <person name="Liu X."/>
            <person name="Yu X."/>
            <person name="Liu D.K."/>
            <person name="Tu X.D."/>
            <person name="Liu B."/>
            <person name="Hao Y."/>
            <person name="Liao X.Y."/>
            <person name="Jiang Y.T."/>
            <person name="Sun W.H."/>
            <person name="Chen J."/>
            <person name="Chen Y.Q."/>
            <person name="Ai Y."/>
            <person name="Zhai J.W."/>
            <person name="Wu S.S."/>
            <person name="Zhou Z."/>
            <person name="Hsiao Y.Y."/>
            <person name="Wu W.L."/>
            <person name="Chen Y.Y."/>
            <person name="Lin Y.F."/>
            <person name="Hsu J.L."/>
            <person name="Li C.Y."/>
            <person name="Wang Z.W."/>
            <person name="Zhao X."/>
            <person name="Zhong W.Y."/>
            <person name="Ma X.K."/>
            <person name="Ma L."/>
            <person name="Huang J."/>
            <person name="Chen G.Z."/>
            <person name="Huang M.Z."/>
            <person name="Huang L."/>
            <person name="Peng D.H."/>
            <person name="Luo Y.B."/>
            <person name="Zou S.Q."/>
            <person name="Chen S.P."/>
            <person name="Lan S."/>
            <person name="Tsai W.C."/>
            <person name="Van de Peer Y."/>
            <person name="Liu Z.J."/>
        </authorList>
    </citation>
    <scope>NUCLEOTIDE SEQUENCE [LARGE SCALE GENOMIC DNA]</scope>
    <source>
        <strain evidence="1">Lor288</strain>
    </source>
</reference>